<dbReference type="Proteomes" id="UP001500218">
    <property type="component" value="Unassembled WGS sequence"/>
</dbReference>
<feature type="transmembrane region" description="Helical" evidence="10">
    <location>
        <begin position="365"/>
        <end position="384"/>
    </location>
</feature>
<keyword evidence="10" id="KW-1133">Transmembrane helix</keyword>
<evidence type="ECO:0000313" key="14">
    <source>
        <dbReference type="Proteomes" id="UP001500218"/>
    </source>
</evidence>
<dbReference type="SUPFAM" id="SSF56112">
    <property type="entry name" value="Protein kinase-like (PK-like)"/>
    <property type="match status" value="1"/>
</dbReference>
<protein>
    <recommendedName>
        <fullName evidence="1">non-specific serine/threonine protein kinase</fullName>
        <ecNumber evidence="1">2.7.11.1</ecNumber>
    </recommendedName>
</protein>
<dbReference type="SMART" id="SM00740">
    <property type="entry name" value="PASTA"/>
    <property type="match status" value="4"/>
</dbReference>
<dbReference type="Gene3D" id="3.30.10.20">
    <property type="match status" value="4"/>
</dbReference>
<dbReference type="InterPro" id="IPR011009">
    <property type="entry name" value="Kinase-like_dom_sf"/>
</dbReference>
<dbReference type="Gene3D" id="3.30.200.20">
    <property type="entry name" value="Phosphorylase Kinase, domain 1"/>
    <property type="match status" value="1"/>
</dbReference>
<keyword evidence="10" id="KW-0812">Transmembrane</keyword>
<comment type="catalytic activity">
    <reaction evidence="7">
        <text>L-threonyl-[protein] + ATP = O-phospho-L-threonyl-[protein] + ADP + H(+)</text>
        <dbReference type="Rhea" id="RHEA:46608"/>
        <dbReference type="Rhea" id="RHEA-COMP:11060"/>
        <dbReference type="Rhea" id="RHEA-COMP:11605"/>
        <dbReference type="ChEBI" id="CHEBI:15378"/>
        <dbReference type="ChEBI" id="CHEBI:30013"/>
        <dbReference type="ChEBI" id="CHEBI:30616"/>
        <dbReference type="ChEBI" id="CHEBI:61977"/>
        <dbReference type="ChEBI" id="CHEBI:456216"/>
        <dbReference type="EC" id="2.7.11.1"/>
    </reaction>
</comment>
<dbReference type="PROSITE" id="PS00108">
    <property type="entry name" value="PROTEIN_KINASE_ST"/>
    <property type="match status" value="1"/>
</dbReference>
<name>A0ABN2LPS0_9ACTN</name>
<evidence type="ECO:0000259" key="12">
    <source>
        <dbReference type="PROSITE" id="PS51178"/>
    </source>
</evidence>
<evidence type="ECO:0000256" key="4">
    <source>
        <dbReference type="ARBA" id="ARBA00022741"/>
    </source>
</evidence>
<reference evidence="13 14" key="1">
    <citation type="journal article" date="2019" name="Int. J. Syst. Evol. Microbiol.">
        <title>The Global Catalogue of Microorganisms (GCM) 10K type strain sequencing project: providing services to taxonomists for standard genome sequencing and annotation.</title>
        <authorList>
            <consortium name="The Broad Institute Genomics Platform"/>
            <consortium name="The Broad Institute Genome Sequencing Center for Infectious Disease"/>
            <person name="Wu L."/>
            <person name="Ma J."/>
        </authorList>
    </citation>
    <scope>NUCLEOTIDE SEQUENCE [LARGE SCALE GENOMIC DNA]</scope>
    <source>
        <strain evidence="13 14">JCM 13250</strain>
    </source>
</reference>
<gene>
    <name evidence="13" type="primary">pknB_2</name>
    <name evidence="13" type="ORF">GCM10009682_17110</name>
</gene>
<dbReference type="Pfam" id="PF03793">
    <property type="entry name" value="PASTA"/>
    <property type="match status" value="4"/>
</dbReference>
<keyword evidence="6" id="KW-0067">ATP-binding</keyword>
<proteinExistence type="predicted"/>
<dbReference type="PANTHER" id="PTHR43289">
    <property type="entry name" value="MITOGEN-ACTIVATED PROTEIN KINASE KINASE KINASE 20-RELATED"/>
    <property type="match status" value="1"/>
</dbReference>
<dbReference type="InterPro" id="IPR000719">
    <property type="entry name" value="Prot_kinase_dom"/>
</dbReference>
<evidence type="ECO:0000256" key="1">
    <source>
        <dbReference type="ARBA" id="ARBA00012513"/>
    </source>
</evidence>
<keyword evidence="3" id="KW-0808">Transferase</keyword>
<keyword evidence="2" id="KW-0723">Serine/threonine-protein kinase</keyword>
<dbReference type="Gene3D" id="1.10.510.10">
    <property type="entry name" value="Transferase(Phosphotransferase) domain 1"/>
    <property type="match status" value="1"/>
</dbReference>
<dbReference type="PROSITE" id="PS51178">
    <property type="entry name" value="PASTA"/>
    <property type="match status" value="4"/>
</dbReference>
<evidence type="ECO:0000256" key="9">
    <source>
        <dbReference type="SAM" id="MobiDB-lite"/>
    </source>
</evidence>
<dbReference type="GO" id="GO:0016301">
    <property type="term" value="F:kinase activity"/>
    <property type="evidence" value="ECO:0007669"/>
    <property type="project" value="UniProtKB-KW"/>
</dbReference>
<sequence>MVADPLNGALLDGRYRIRGRVARGGMATVYHATDERLERTVAIKIIHPSYARDNRFLARFADEAKTIARLTHPNVVAVYDQGVHDGMPYLVMEYVRGRTLRDLLSERRRLSPAEALAVLEQMLAAIATAHRAGLVHRDVKPENVLVAAPPNGSGNLVDAVVKVADFGLARAVEASAEDQQGQLMATVAYVAPELVTGGHVDSRADVYSAGIVLFEMLTGRVPYDGERPVDVAWQHVDRDVPAPSKLVAGLPPLVDELVARATRRDPGGRPMDAGAMLAEVISAREDLGTLNTHTHVFAQPTMEIASVDPRPNWARLPGGGAAAGAARTVPRAQRSRQGGGRPAILDDLRARVGRLTATDHNRRKLLASLVAIGVVVLIGGYWLAIGRYVDAPSLLTLSQTNAAAEAKRLGFGMKLGQGIFSDTVPKDTVLKQDPAPGNRLARGGDITVFLSLGPELYPVPEIAGQLASVGVETAKEHFKVQQVSDYSDTLPKGYIISTDPAAGTQLPPGSTLKVIVSKGDFPLRVPTVVGKNVNEARAILEGAGLVVGKVEYVDNETRPHDEVLEQDPAQGAGAVKGTKVNLKLSNGPPGFPMPDVNNWNCGDAKRELERLQLQVQVQSEGFFGENGNVRGQQPAAGQPVSAGQQVVIQCRLF</sequence>
<dbReference type="PROSITE" id="PS50011">
    <property type="entry name" value="PROTEIN_KINASE_DOM"/>
    <property type="match status" value="1"/>
</dbReference>
<dbReference type="InterPro" id="IPR008271">
    <property type="entry name" value="Ser/Thr_kinase_AS"/>
</dbReference>
<feature type="domain" description="PASTA" evidence="12">
    <location>
        <begin position="587"/>
        <end position="652"/>
    </location>
</feature>
<dbReference type="SMART" id="SM00220">
    <property type="entry name" value="S_TKc"/>
    <property type="match status" value="1"/>
</dbReference>
<evidence type="ECO:0000256" key="10">
    <source>
        <dbReference type="SAM" id="Phobius"/>
    </source>
</evidence>
<keyword evidence="10" id="KW-0472">Membrane</keyword>
<dbReference type="InterPro" id="IPR005543">
    <property type="entry name" value="PASTA_dom"/>
</dbReference>
<feature type="domain" description="PASTA" evidence="12">
    <location>
        <begin position="385"/>
        <end position="452"/>
    </location>
</feature>
<dbReference type="Pfam" id="PF00069">
    <property type="entry name" value="Pkinase"/>
    <property type="match status" value="1"/>
</dbReference>
<dbReference type="EC" id="2.7.11.1" evidence="1"/>
<feature type="domain" description="PASTA" evidence="12">
    <location>
        <begin position="453"/>
        <end position="518"/>
    </location>
</feature>
<feature type="region of interest" description="Disordered" evidence="9">
    <location>
        <begin position="319"/>
        <end position="342"/>
    </location>
</feature>
<evidence type="ECO:0000256" key="8">
    <source>
        <dbReference type="ARBA" id="ARBA00048679"/>
    </source>
</evidence>
<evidence type="ECO:0000256" key="5">
    <source>
        <dbReference type="ARBA" id="ARBA00022777"/>
    </source>
</evidence>
<dbReference type="CDD" id="cd14014">
    <property type="entry name" value="STKc_PknB_like"/>
    <property type="match status" value="1"/>
</dbReference>
<keyword evidence="4" id="KW-0547">Nucleotide-binding</keyword>
<dbReference type="SUPFAM" id="SSF54184">
    <property type="entry name" value="Penicillin-binding protein 2x (pbp-2x), c-terminal domain"/>
    <property type="match status" value="1"/>
</dbReference>
<evidence type="ECO:0000313" key="13">
    <source>
        <dbReference type="EMBL" id="GAA1795921.1"/>
    </source>
</evidence>
<dbReference type="CDD" id="cd06577">
    <property type="entry name" value="PASTA_pknB"/>
    <property type="match status" value="3"/>
</dbReference>
<keyword evidence="5 13" id="KW-0418">Kinase</keyword>
<feature type="domain" description="Protein kinase" evidence="11">
    <location>
        <begin position="15"/>
        <end position="281"/>
    </location>
</feature>
<evidence type="ECO:0000256" key="3">
    <source>
        <dbReference type="ARBA" id="ARBA00022679"/>
    </source>
</evidence>
<accession>A0ABN2LPS0</accession>
<dbReference type="PANTHER" id="PTHR43289:SF34">
    <property type="entry name" value="SERINE_THREONINE-PROTEIN KINASE YBDM-RELATED"/>
    <property type="match status" value="1"/>
</dbReference>
<evidence type="ECO:0000256" key="2">
    <source>
        <dbReference type="ARBA" id="ARBA00022527"/>
    </source>
</evidence>
<keyword evidence="14" id="KW-1185">Reference proteome</keyword>
<evidence type="ECO:0000259" key="11">
    <source>
        <dbReference type="PROSITE" id="PS50011"/>
    </source>
</evidence>
<dbReference type="EMBL" id="BAAALT010000040">
    <property type="protein sequence ID" value="GAA1795921.1"/>
    <property type="molecule type" value="Genomic_DNA"/>
</dbReference>
<evidence type="ECO:0000256" key="6">
    <source>
        <dbReference type="ARBA" id="ARBA00022840"/>
    </source>
</evidence>
<evidence type="ECO:0000256" key="7">
    <source>
        <dbReference type="ARBA" id="ARBA00047899"/>
    </source>
</evidence>
<comment type="caution">
    <text evidence="13">The sequence shown here is derived from an EMBL/GenBank/DDBJ whole genome shotgun (WGS) entry which is preliminary data.</text>
</comment>
<organism evidence="13 14">
    <name type="scientific">Luedemannella flava</name>
    <dbReference type="NCBI Taxonomy" id="349316"/>
    <lineage>
        <taxon>Bacteria</taxon>
        <taxon>Bacillati</taxon>
        <taxon>Actinomycetota</taxon>
        <taxon>Actinomycetes</taxon>
        <taxon>Micromonosporales</taxon>
        <taxon>Micromonosporaceae</taxon>
        <taxon>Luedemannella</taxon>
    </lineage>
</organism>
<feature type="domain" description="PASTA" evidence="12">
    <location>
        <begin position="519"/>
        <end position="586"/>
    </location>
</feature>
<comment type="catalytic activity">
    <reaction evidence="8">
        <text>L-seryl-[protein] + ATP = O-phospho-L-seryl-[protein] + ADP + H(+)</text>
        <dbReference type="Rhea" id="RHEA:17989"/>
        <dbReference type="Rhea" id="RHEA-COMP:9863"/>
        <dbReference type="Rhea" id="RHEA-COMP:11604"/>
        <dbReference type="ChEBI" id="CHEBI:15378"/>
        <dbReference type="ChEBI" id="CHEBI:29999"/>
        <dbReference type="ChEBI" id="CHEBI:30616"/>
        <dbReference type="ChEBI" id="CHEBI:83421"/>
        <dbReference type="ChEBI" id="CHEBI:456216"/>
        <dbReference type="EC" id="2.7.11.1"/>
    </reaction>
</comment>